<sequence>MFFLCKPSSAFGGGGVIVGGWKPIPDLTNPTVVSVGRFAVDEYNKEARTSLKFKKVVKGDQQVVEGMNYNLTIKAVVQGGAKKSYVAVVWDIPWERFRKLMSFKGPVV</sequence>
<accession>A0AAD5GV71</accession>
<reference evidence="4" key="1">
    <citation type="submission" date="2022-06" db="EMBL/GenBank/DDBJ databases">
        <title>Uncovering the hologenomic basis of an extraordinary plant invasion.</title>
        <authorList>
            <person name="Bieker V.C."/>
            <person name="Martin M.D."/>
            <person name="Gilbert T."/>
            <person name="Hodgins K."/>
            <person name="Battlay P."/>
            <person name="Petersen B."/>
            <person name="Wilson J."/>
        </authorList>
    </citation>
    <scope>NUCLEOTIDE SEQUENCE</scope>
    <source>
        <strain evidence="4">AA19_3_7</strain>
        <tissue evidence="4">Leaf</tissue>
    </source>
</reference>
<dbReference type="SMART" id="SM00043">
    <property type="entry name" value="CY"/>
    <property type="match status" value="1"/>
</dbReference>
<dbReference type="PANTHER" id="PTHR47364:SF2">
    <property type="entry name" value="CYSTEINE PROTEINASE INHIBITOR 5"/>
    <property type="match status" value="1"/>
</dbReference>
<evidence type="ECO:0000259" key="3">
    <source>
        <dbReference type="SMART" id="SM00043"/>
    </source>
</evidence>
<keyword evidence="5" id="KW-1185">Reference proteome</keyword>
<dbReference type="EMBL" id="JAMZMK010000236">
    <property type="protein sequence ID" value="KAI7756897.1"/>
    <property type="molecule type" value="Genomic_DNA"/>
</dbReference>
<gene>
    <name evidence="4" type="ORF">M8C21_030311</name>
</gene>
<dbReference type="SUPFAM" id="SSF54403">
    <property type="entry name" value="Cystatin/monellin"/>
    <property type="match status" value="1"/>
</dbReference>
<proteinExistence type="predicted"/>
<dbReference type="CDD" id="cd00042">
    <property type="entry name" value="CY"/>
    <property type="match status" value="1"/>
</dbReference>
<dbReference type="PANTHER" id="PTHR47364">
    <property type="entry name" value="CYSTEINE PROTEINASE INHIBITOR 5"/>
    <property type="match status" value="1"/>
</dbReference>
<dbReference type="InterPro" id="IPR000010">
    <property type="entry name" value="Cystatin_dom"/>
</dbReference>
<dbReference type="GO" id="GO:0004869">
    <property type="term" value="F:cysteine-type endopeptidase inhibitor activity"/>
    <property type="evidence" value="ECO:0007669"/>
    <property type="project" value="UniProtKB-KW"/>
</dbReference>
<protein>
    <recommendedName>
        <fullName evidence="3">Cystatin domain-containing protein</fullName>
    </recommendedName>
</protein>
<comment type="caution">
    <text evidence="4">The sequence shown here is derived from an EMBL/GenBank/DDBJ whole genome shotgun (WGS) entry which is preliminary data.</text>
</comment>
<dbReference type="AlphaFoldDB" id="A0AAD5GV71"/>
<organism evidence="4 5">
    <name type="scientific">Ambrosia artemisiifolia</name>
    <name type="common">Common ragweed</name>
    <dbReference type="NCBI Taxonomy" id="4212"/>
    <lineage>
        <taxon>Eukaryota</taxon>
        <taxon>Viridiplantae</taxon>
        <taxon>Streptophyta</taxon>
        <taxon>Embryophyta</taxon>
        <taxon>Tracheophyta</taxon>
        <taxon>Spermatophyta</taxon>
        <taxon>Magnoliopsida</taxon>
        <taxon>eudicotyledons</taxon>
        <taxon>Gunneridae</taxon>
        <taxon>Pentapetalae</taxon>
        <taxon>asterids</taxon>
        <taxon>campanulids</taxon>
        <taxon>Asterales</taxon>
        <taxon>Asteraceae</taxon>
        <taxon>Asteroideae</taxon>
        <taxon>Heliantheae alliance</taxon>
        <taxon>Heliantheae</taxon>
        <taxon>Ambrosia</taxon>
    </lineage>
</organism>
<keyword evidence="1" id="KW-0646">Protease inhibitor</keyword>
<dbReference type="Pfam" id="PF16845">
    <property type="entry name" value="SQAPI"/>
    <property type="match status" value="1"/>
</dbReference>
<evidence type="ECO:0000256" key="1">
    <source>
        <dbReference type="ARBA" id="ARBA00022690"/>
    </source>
</evidence>
<dbReference type="Proteomes" id="UP001206925">
    <property type="component" value="Unassembled WGS sequence"/>
</dbReference>
<dbReference type="InterPro" id="IPR046350">
    <property type="entry name" value="Cystatin_sf"/>
</dbReference>
<name>A0AAD5GV71_AMBAR</name>
<evidence type="ECO:0000313" key="5">
    <source>
        <dbReference type="Proteomes" id="UP001206925"/>
    </source>
</evidence>
<evidence type="ECO:0000313" key="4">
    <source>
        <dbReference type="EMBL" id="KAI7756897.1"/>
    </source>
</evidence>
<evidence type="ECO:0000256" key="2">
    <source>
        <dbReference type="ARBA" id="ARBA00022704"/>
    </source>
</evidence>
<keyword evidence="2" id="KW-0789">Thiol protease inhibitor</keyword>
<feature type="domain" description="Cystatin" evidence="3">
    <location>
        <begin position="16"/>
        <end position="106"/>
    </location>
</feature>
<dbReference type="Gene3D" id="3.10.450.10">
    <property type="match status" value="1"/>
</dbReference>